<name>A0ABT2EV85_9BACT</name>
<reference evidence="2 3" key="1">
    <citation type="submission" date="2022-08" db="EMBL/GenBank/DDBJ databases">
        <title>Bacterial and archaeal communities from various locations to study Microbial Dark Matter (Phase II).</title>
        <authorList>
            <person name="Stepanauskas R."/>
        </authorList>
    </citation>
    <scope>NUCLEOTIDE SEQUENCE [LARGE SCALE GENOMIC DNA]</scope>
    <source>
        <strain evidence="2 3">PD1</strain>
    </source>
</reference>
<gene>
    <name evidence="2" type="ORF">M2350_003267</name>
</gene>
<dbReference type="Proteomes" id="UP001204798">
    <property type="component" value="Unassembled WGS sequence"/>
</dbReference>
<dbReference type="RefSeq" id="WP_259101030.1">
    <property type="nucleotide sequence ID" value="NZ_CP130454.1"/>
</dbReference>
<dbReference type="EMBL" id="JANUCP010000007">
    <property type="protein sequence ID" value="MCS3920830.1"/>
    <property type="molecule type" value="Genomic_DNA"/>
</dbReference>
<protein>
    <submittedName>
        <fullName evidence="2">Uncharacterized protein</fullName>
    </submittedName>
</protein>
<accession>A0ABT2EV85</accession>
<evidence type="ECO:0000256" key="1">
    <source>
        <dbReference type="SAM" id="MobiDB-lite"/>
    </source>
</evidence>
<keyword evidence="3" id="KW-1185">Reference proteome</keyword>
<organism evidence="2 3">
    <name type="scientific">Candidatus Fervidibacter sacchari</name>
    <dbReference type="NCBI Taxonomy" id="1448929"/>
    <lineage>
        <taxon>Bacteria</taxon>
        <taxon>Candidatus Fervidibacterota</taxon>
        <taxon>Candidatus Fervidibacter</taxon>
    </lineage>
</organism>
<evidence type="ECO:0000313" key="3">
    <source>
        <dbReference type="Proteomes" id="UP001204798"/>
    </source>
</evidence>
<proteinExistence type="predicted"/>
<evidence type="ECO:0000313" key="2">
    <source>
        <dbReference type="EMBL" id="MCS3920830.1"/>
    </source>
</evidence>
<comment type="caution">
    <text evidence="2">The sequence shown here is derived from an EMBL/GenBank/DDBJ whole genome shotgun (WGS) entry which is preliminary data.</text>
</comment>
<sequence length="50" mass="5418">MFGADAPHIDQLLIAIRQSLPFRRSPIRGENLFGADAHPTGVDEEGDNDG</sequence>
<feature type="region of interest" description="Disordered" evidence="1">
    <location>
        <begin position="29"/>
        <end position="50"/>
    </location>
</feature>